<accession>A0A7K4C0F5</accession>
<feature type="domain" description="UPF0758" evidence="1">
    <location>
        <begin position="4"/>
        <end position="77"/>
    </location>
</feature>
<reference evidence="2 3" key="1">
    <citation type="journal article" date="2020" name="Biotechnol. Biofuels">
        <title>New insights from the biogas microbiome by comprehensive genome-resolved metagenomics of nearly 1600 species originating from multiple anaerobic digesters.</title>
        <authorList>
            <person name="Campanaro S."/>
            <person name="Treu L."/>
            <person name="Rodriguez-R L.M."/>
            <person name="Kovalovszki A."/>
            <person name="Ziels R.M."/>
            <person name="Maus I."/>
            <person name="Zhu X."/>
            <person name="Kougias P.G."/>
            <person name="Basile A."/>
            <person name="Luo G."/>
            <person name="Schluter A."/>
            <person name="Konstantinidis K.T."/>
            <person name="Angelidaki I."/>
        </authorList>
    </citation>
    <scope>NUCLEOTIDE SEQUENCE [LARGE SCALE GENOMIC DNA]</scope>
    <source>
        <strain evidence="2">AS22ysBPME_79</strain>
    </source>
</reference>
<name>A0A7K4C0F5_9ARCH</name>
<dbReference type="PANTHER" id="PTHR30471">
    <property type="entry name" value="DNA REPAIR PROTEIN RADC"/>
    <property type="match status" value="1"/>
</dbReference>
<proteinExistence type="predicted"/>
<dbReference type="Proteomes" id="UP000526302">
    <property type="component" value="Unassembled WGS sequence"/>
</dbReference>
<dbReference type="EMBL" id="JAAZKV010000033">
    <property type="protein sequence ID" value="NMA44915.1"/>
    <property type="molecule type" value="Genomic_DNA"/>
</dbReference>
<dbReference type="Pfam" id="PF20582">
    <property type="entry name" value="UPF0758_N"/>
    <property type="match status" value="1"/>
</dbReference>
<dbReference type="AlphaFoldDB" id="A0A7K4C0F5"/>
<gene>
    <name evidence="2" type="ORF">GX950_03850</name>
</gene>
<dbReference type="InterPro" id="IPR046778">
    <property type="entry name" value="UPF0758_N"/>
</dbReference>
<dbReference type="InterPro" id="IPR001405">
    <property type="entry name" value="UPF0758"/>
</dbReference>
<protein>
    <recommendedName>
        <fullName evidence="1">UPF0758 domain-containing protein</fullName>
    </recommendedName>
</protein>
<organism evidence="2 3">
    <name type="scientific">Candidatus Iainarchaeum sp</name>
    <dbReference type="NCBI Taxonomy" id="3101447"/>
    <lineage>
        <taxon>Archaea</taxon>
        <taxon>Candidatus Iainarchaeota</taxon>
        <taxon>Candidatus Iainarchaeia</taxon>
        <taxon>Candidatus Iainarchaeales</taxon>
        <taxon>Candidatus Iainarchaeaceae</taxon>
        <taxon>Candidatus Iainarchaeum</taxon>
    </lineage>
</organism>
<comment type="caution">
    <text evidence="2">The sequence shown here is derived from an EMBL/GenBank/DDBJ whole genome shotgun (WGS) entry which is preliminary data.</text>
</comment>
<evidence type="ECO:0000313" key="2">
    <source>
        <dbReference type="EMBL" id="NMA44915.1"/>
    </source>
</evidence>
<sequence length="124" mass="13630">MKIFDISPENRPIERLDKLGAGALSDAELLAIILRTGSRKENVIDLSNKILSTIGLSKLADCSLTELKEINGIGVMKSSQILALVELTKRISLAKTNITKITCAKDVFDYMQQNLIGYALTKCF</sequence>
<evidence type="ECO:0000313" key="3">
    <source>
        <dbReference type="Proteomes" id="UP000526302"/>
    </source>
</evidence>
<dbReference type="PANTHER" id="PTHR30471:SF3">
    <property type="entry name" value="UPF0758 PROTEIN YEES-RELATED"/>
    <property type="match status" value="1"/>
</dbReference>
<evidence type="ECO:0000259" key="1">
    <source>
        <dbReference type="Pfam" id="PF20582"/>
    </source>
</evidence>